<dbReference type="Pfam" id="PF14011">
    <property type="entry name" value="ESX-1_EspG"/>
    <property type="match status" value="1"/>
</dbReference>
<dbReference type="EMBL" id="JACCFJ010000001">
    <property type="protein sequence ID" value="NYI82096.1"/>
    <property type="molecule type" value="Genomic_DNA"/>
</dbReference>
<dbReference type="InterPro" id="IPR025734">
    <property type="entry name" value="EspG"/>
</dbReference>
<evidence type="ECO:0000256" key="4">
    <source>
        <dbReference type="ARBA" id="ARBA00023186"/>
    </source>
</evidence>
<sequence length="265" mass="28658">MRHEKARHEAGLVSAAEAQRKFDIPVFVFARNSGLTQPEDPQATLQAATDGARASGWIGRNGQLNDQWYEIVSALVYGRSFGYLYLAAPDEDETRVMVTATPGLAFRLMFRGDRVWIDEIRRDAAEQALAACLPDVGPAAGRGVRLPTAVLEAAGDEAENHQADQGDWIAYELGQAGIPAADAKMAGTLSKLGDRVTGHFNIGIREPNGTPRLAPWAITVHHSPSGRVARIPQPPLGEQTLLTPASNSTVATALRSYRDELLRDL</sequence>
<comment type="subcellular location">
    <subcellularLocation>
        <location evidence="1">Cytoplasm</location>
    </subcellularLocation>
</comment>
<comment type="similarity">
    <text evidence="2">Belongs to the EspG family.</text>
</comment>
<dbReference type="Proteomes" id="UP000587002">
    <property type="component" value="Unassembled WGS sequence"/>
</dbReference>
<evidence type="ECO:0000256" key="2">
    <source>
        <dbReference type="ARBA" id="ARBA00006411"/>
    </source>
</evidence>
<dbReference type="AlphaFoldDB" id="A0A853AE53"/>
<gene>
    <name evidence="5" type="ORF">HNR68_000726</name>
</gene>
<evidence type="ECO:0000256" key="1">
    <source>
        <dbReference type="ARBA" id="ARBA00004496"/>
    </source>
</evidence>
<dbReference type="RefSeq" id="WP_343049909.1">
    <property type="nucleotide sequence ID" value="NZ_JACCFJ010000001.1"/>
</dbReference>
<evidence type="ECO:0000313" key="5">
    <source>
        <dbReference type="EMBL" id="NYI82096.1"/>
    </source>
</evidence>
<keyword evidence="6" id="KW-1185">Reference proteome</keyword>
<evidence type="ECO:0000256" key="3">
    <source>
        <dbReference type="ARBA" id="ARBA00022490"/>
    </source>
</evidence>
<keyword evidence="3" id="KW-0963">Cytoplasm</keyword>
<proteinExistence type="inferred from homology"/>
<comment type="caution">
    <text evidence="5">The sequence shown here is derived from an EMBL/GenBank/DDBJ whole genome shotgun (WGS) entry which is preliminary data.</text>
</comment>
<reference evidence="5 6" key="1">
    <citation type="submission" date="2020-07" db="EMBL/GenBank/DDBJ databases">
        <title>Sequencing the genomes of 1000 actinobacteria strains.</title>
        <authorList>
            <person name="Klenk H.-P."/>
        </authorList>
    </citation>
    <scope>NUCLEOTIDE SEQUENCE [LARGE SCALE GENOMIC DNA]</scope>
    <source>
        <strain evidence="5 6">DSM 44065</strain>
    </source>
</reference>
<keyword evidence="4" id="KW-0143">Chaperone</keyword>
<name>A0A853AE53_9PSEU</name>
<evidence type="ECO:0008006" key="7">
    <source>
        <dbReference type="Google" id="ProtNLM"/>
    </source>
</evidence>
<organism evidence="5 6">
    <name type="scientific">Saccharopolyspora hordei</name>
    <dbReference type="NCBI Taxonomy" id="1838"/>
    <lineage>
        <taxon>Bacteria</taxon>
        <taxon>Bacillati</taxon>
        <taxon>Actinomycetota</taxon>
        <taxon>Actinomycetes</taxon>
        <taxon>Pseudonocardiales</taxon>
        <taxon>Pseudonocardiaceae</taxon>
        <taxon>Saccharopolyspora</taxon>
    </lineage>
</organism>
<protein>
    <recommendedName>
        <fullName evidence="7">ESX secretion-associated protein EspG</fullName>
    </recommendedName>
</protein>
<evidence type="ECO:0000313" key="6">
    <source>
        <dbReference type="Proteomes" id="UP000587002"/>
    </source>
</evidence>
<accession>A0A853AE53</accession>